<protein>
    <submittedName>
        <fullName evidence="1">Uncharacterized protein</fullName>
    </submittedName>
</protein>
<name>A0A1G7WUA0_9PSEU</name>
<evidence type="ECO:0000313" key="2">
    <source>
        <dbReference type="Proteomes" id="UP000199623"/>
    </source>
</evidence>
<dbReference type="AlphaFoldDB" id="A0A1G7WUA0"/>
<dbReference type="STRING" id="200378.SAMN05216553_11157"/>
<accession>A0A1G7WUA0</accession>
<sequence>MDVSERVAARVRGDFPAEQVDEVLREVARTETGNQDVERVQAAVVLAARGDLERLTRLVELSHVDWRDLLMAAGLGHGNWPELLDEELGPA</sequence>
<dbReference type="Proteomes" id="UP000199623">
    <property type="component" value="Unassembled WGS sequence"/>
</dbReference>
<keyword evidence="2" id="KW-1185">Reference proteome</keyword>
<reference evidence="2" key="1">
    <citation type="submission" date="2016-10" db="EMBL/GenBank/DDBJ databases">
        <authorList>
            <person name="Varghese N."/>
            <person name="Submissions S."/>
        </authorList>
    </citation>
    <scope>NUCLEOTIDE SEQUENCE [LARGE SCALE GENOMIC DNA]</scope>
    <source>
        <strain evidence="2">CGMCC 4.3506</strain>
    </source>
</reference>
<gene>
    <name evidence="1" type="ORF">SAMN05216553_11157</name>
</gene>
<organism evidence="1 2">
    <name type="scientific">Lentzea fradiae</name>
    <dbReference type="NCBI Taxonomy" id="200378"/>
    <lineage>
        <taxon>Bacteria</taxon>
        <taxon>Bacillati</taxon>
        <taxon>Actinomycetota</taxon>
        <taxon>Actinomycetes</taxon>
        <taxon>Pseudonocardiales</taxon>
        <taxon>Pseudonocardiaceae</taxon>
        <taxon>Lentzea</taxon>
    </lineage>
</organism>
<dbReference type="EMBL" id="FNCC01000011">
    <property type="protein sequence ID" value="SDG75545.1"/>
    <property type="molecule type" value="Genomic_DNA"/>
</dbReference>
<proteinExistence type="predicted"/>
<dbReference type="RefSeq" id="WP_090053170.1">
    <property type="nucleotide sequence ID" value="NZ_FNCC01000011.1"/>
</dbReference>
<dbReference type="OrthoDB" id="3698546at2"/>
<evidence type="ECO:0000313" key="1">
    <source>
        <dbReference type="EMBL" id="SDG75545.1"/>
    </source>
</evidence>